<dbReference type="NCBIfam" id="TIGR00756">
    <property type="entry name" value="PPR"/>
    <property type="match status" value="1"/>
</dbReference>
<dbReference type="Pfam" id="PF12854">
    <property type="entry name" value="PPR_1"/>
    <property type="match status" value="1"/>
</dbReference>
<dbReference type="Gene3D" id="1.25.40.10">
    <property type="entry name" value="Tetratricopeptide repeat domain"/>
    <property type="match status" value="1"/>
</dbReference>
<dbReference type="PROSITE" id="PS51375">
    <property type="entry name" value="PPR"/>
    <property type="match status" value="1"/>
</dbReference>
<evidence type="ECO:0000313" key="4">
    <source>
        <dbReference type="EMBL" id="JAE07468.1"/>
    </source>
</evidence>
<accession>A0A0A9FGS9</accession>
<organism evidence="4">
    <name type="scientific">Arundo donax</name>
    <name type="common">Giant reed</name>
    <name type="synonym">Donax arundinaceus</name>
    <dbReference type="NCBI Taxonomy" id="35708"/>
    <lineage>
        <taxon>Eukaryota</taxon>
        <taxon>Viridiplantae</taxon>
        <taxon>Streptophyta</taxon>
        <taxon>Embryophyta</taxon>
        <taxon>Tracheophyta</taxon>
        <taxon>Spermatophyta</taxon>
        <taxon>Magnoliopsida</taxon>
        <taxon>Liliopsida</taxon>
        <taxon>Poales</taxon>
        <taxon>Poaceae</taxon>
        <taxon>PACMAD clade</taxon>
        <taxon>Arundinoideae</taxon>
        <taxon>Arundineae</taxon>
        <taxon>Arundo</taxon>
    </lineage>
</organism>
<proteinExistence type="predicted"/>
<evidence type="ECO:0008006" key="5">
    <source>
        <dbReference type="Google" id="ProtNLM"/>
    </source>
</evidence>
<evidence type="ECO:0000256" key="3">
    <source>
        <dbReference type="PROSITE-ProRule" id="PRU00708"/>
    </source>
</evidence>
<dbReference type="AlphaFoldDB" id="A0A0A9FGS9"/>
<dbReference type="EMBL" id="GBRH01190428">
    <property type="protein sequence ID" value="JAE07468.1"/>
    <property type="molecule type" value="Transcribed_RNA"/>
</dbReference>
<keyword evidence="1" id="KW-0677">Repeat</keyword>
<feature type="repeat" description="PPR" evidence="3">
    <location>
        <begin position="9"/>
        <end position="43"/>
    </location>
</feature>
<dbReference type="InterPro" id="IPR011990">
    <property type="entry name" value="TPR-like_helical_dom_sf"/>
</dbReference>
<protein>
    <recommendedName>
        <fullName evidence="5">Pentatricopeptide repeat-containing protein</fullName>
    </recommendedName>
</protein>
<keyword evidence="2" id="KW-0809">Transit peptide</keyword>
<name>A0A0A9FGS9_ARUDO</name>
<dbReference type="InterPro" id="IPR002885">
    <property type="entry name" value="PPR_rpt"/>
</dbReference>
<evidence type="ECO:0000256" key="2">
    <source>
        <dbReference type="ARBA" id="ARBA00022946"/>
    </source>
</evidence>
<sequence>MKKGGFHPNYDTYKIVVSTFCKNKDFEGAVDVVRDMLERCMSPEKPLLDEFFEGLSEANKLHLAEDLRSVANSARFIPDFYYTGDYRNKDEE</sequence>
<reference evidence="4" key="1">
    <citation type="submission" date="2014-09" db="EMBL/GenBank/DDBJ databases">
        <authorList>
            <person name="Magalhaes I.L.F."/>
            <person name="Oliveira U."/>
            <person name="Santos F.R."/>
            <person name="Vidigal T.H.D.A."/>
            <person name="Brescovit A.D."/>
            <person name="Santos A.J."/>
        </authorList>
    </citation>
    <scope>NUCLEOTIDE SEQUENCE</scope>
    <source>
        <tissue evidence="4">Shoot tissue taken approximately 20 cm above the soil surface</tissue>
    </source>
</reference>
<reference evidence="4" key="2">
    <citation type="journal article" date="2015" name="Data Brief">
        <title>Shoot transcriptome of the giant reed, Arundo donax.</title>
        <authorList>
            <person name="Barrero R.A."/>
            <person name="Guerrero F.D."/>
            <person name="Moolhuijzen P."/>
            <person name="Goolsby J.A."/>
            <person name="Tidwell J."/>
            <person name="Bellgard S.E."/>
            <person name="Bellgard M.I."/>
        </authorList>
    </citation>
    <scope>NUCLEOTIDE SEQUENCE</scope>
    <source>
        <tissue evidence="4">Shoot tissue taken approximately 20 cm above the soil surface</tissue>
    </source>
</reference>
<evidence type="ECO:0000256" key="1">
    <source>
        <dbReference type="ARBA" id="ARBA00022737"/>
    </source>
</evidence>